<name>A0A8T0IUD4_CERPU</name>
<dbReference type="AlphaFoldDB" id="A0A8T0IUD4"/>
<evidence type="ECO:0000313" key="1">
    <source>
        <dbReference type="EMBL" id="KAG0587344.1"/>
    </source>
</evidence>
<protein>
    <submittedName>
        <fullName evidence="1">Uncharacterized protein</fullName>
    </submittedName>
</protein>
<dbReference type="Proteomes" id="UP000822688">
    <property type="component" value="Chromosome 2"/>
</dbReference>
<gene>
    <name evidence="1" type="ORF">KC19_2G158100</name>
</gene>
<keyword evidence="2" id="KW-1185">Reference proteome</keyword>
<proteinExistence type="predicted"/>
<accession>A0A8T0IUD4</accession>
<organism evidence="1 2">
    <name type="scientific">Ceratodon purpureus</name>
    <name type="common">Fire moss</name>
    <name type="synonym">Dicranum purpureum</name>
    <dbReference type="NCBI Taxonomy" id="3225"/>
    <lineage>
        <taxon>Eukaryota</taxon>
        <taxon>Viridiplantae</taxon>
        <taxon>Streptophyta</taxon>
        <taxon>Embryophyta</taxon>
        <taxon>Bryophyta</taxon>
        <taxon>Bryophytina</taxon>
        <taxon>Bryopsida</taxon>
        <taxon>Dicranidae</taxon>
        <taxon>Pseudoditrichales</taxon>
        <taxon>Ditrichaceae</taxon>
        <taxon>Ceratodon</taxon>
    </lineage>
</organism>
<evidence type="ECO:0000313" key="2">
    <source>
        <dbReference type="Proteomes" id="UP000822688"/>
    </source>
</evidence>
<dbReference type="EMBL" id="CM026422">
    <property type="protein sequence ID" value="KAG0587344.1"/>
    <property type="molecule type" value="Genomic_DNA"/>
</dbReference>
<reference evidence="1" key="1">
    <citation type="submission" date="2020-06" db="EMBL/GenBank/DDBJ databases">
        <title>WGS assembly of Ceratodon purpureus strain R40.</title>
        <authorList>
            <person name="Carey S.B."/>
            <person name="Jenkins J."/>
            <person name="Shu S."/>
            <person name="Lovell J.T."/>
            <person name="Sreedasyam A."/>
            <person name="Maumus F."/>
            <person name="Tiley G.P."/>
            <person name="Fernandez-Pozo N."/>
            <person name="Barry K."/>
            <person name="Chen C."/>
            <person name="Wang M."/>
            <person name="Lipzen A."/>
            <person name="Daum C."/>
            <person name="Saski C.A."/>
            <person name="Payton A.C."/>
            <person name="Mcbreen J.C."/>
            <person name="Conrad R.E."/>
            <person name="Kollar L.M."/>
            <person name="Olsson S."/>
            <person name="Huttunen S."/>
            <person name="Landis J.B."/>
            <person name="Wickett N.J."/>
            <person name="Johnson M.G."/>
            <person name="Rensing S.A."/>
            <person name="Grimwood J."/>
            <person name="Schmutz J."/>
            <person name="Mcdaniel S.F."/>
        </authorList>
    </citation>
    <scope>NUCLEOTIDE SEQUENCE</scope>
    <source>
        <strain evidence="1">R40</strain>
    </source>
</reference>
<comment type="caution">
    <text evidence="1">The sequence shown here is derived from an EMBL/GenBank/DDBJ whole genome shotgun (WGS) entry which is preliminary data.</text>
</comment>
<sequence length="62" mass="7595">MRLVKVIETCVIYFRLENTAEHIYCGSGAVSSRFFESMWIFWYEAWMLPRLLPQYHSRVFER</sequence>